<organism evidence="1 2">
    <name type="scientific">Flavobacterium flevense</name>
    <dbReference type="NCBI Taxonomy" id="983"/>
    <lineage>
        <taxon>Bacteria</taxon>
        <taxon>Pseudomonadati</taxon>
        <taxon>Bacteroidota</taxon>
        <taxon>Flavobacteriia</taxon>
        <taxon>Flavobacteriales</taxon>
        <taxon>Flavobacteriaceae</taxon>
        <taxon>Flavobacterium</taxon>
    </lineage>
</organism>
<keyword evidence="2" id="KW-1185">Reference proteome</keyword>
<dbReference type="EMBL" id="BJNP01000045">
    <property type="protein sequence ID" value="GEC73480.1"/>
    <property type="molecule type" value="Genomic_DNA"/>
</dbReference>
<evidence type="ECO:0000313" key="2">
    <source>
        <dbReference type="Proteomes" id="UP000316775"/>
    </source>
</evidence>
<comment type="caution">
    <text evidence="1">The sequence shown here is derived from an EMBL/GenBank/DDBJ whole genome shotgun (WGS) entry which is preliminary data.</text>
</comment>
<accession>A0A4Y4B2M1</accession>
<evidence type="ECO:0008006" key="3">
    <source>
        <dbReference type="Google" id="ProtNLM"/>
    </source>
</evidence>
<gene>
    <name evidence="1" type="ORF">FFL01_30190</name>
</gene>
<dbReference type="STRING" id="983.SAMN05443543_102133"/>
<dbReference type="RefSeq" id="WP_073242141.1">
    <property type="nucleotide sequence ID" value="NZ_BJNP01000045.1"/>
</dbReference>
<evidence type="ECO:0000313" key="1">
    <source>
        <dbReference type="EMBL" id="GEC73480.1"/>
    </source>
</evidence>
<name>A0A4Y4B2M1_9FLAO</name>
<sequence length="73" mass="8508">METIKLNIDLSVNQLIEAVKQLSPKDRLKVNDAIWNEDIEIPVEHQQIVLERMAKAKTNPERLLDWDEVSKTI</sequence>
<dbReference type="Proteomes" id="UP000316775">
    <property type="component" value="Unassembled WGS sequence"/>
</dbReference>
<dbReference type="AlphaFoldDB" id="A0A4Y4B2M1"/>
<proteinExistence type="predicted"/>
<reference evidence="1 2" key="1">
    <citation type="submission" date="2019-06" db="EMBL/GenBank/DDBJ databases">
        <title>Whole genome shotgun sequence of Flavobacterium flevense NBRC 14960.</title>
        <authorList>
            <person name="Hosoyama A."/>
            <person name="Uohara A."/>
            <person name="Ohji S."/>
            <person name="Ichikawa N."/>
        </authorList>
    </citation>
    <scope>NUCLEOTIDE SEQUENCE [LARGE SCALE GENOMIC DNA]</scope>
    <source>
        <strain evidence="1 2">NBRC 14960</strain>
    </source>
</reference>
<protein>
    <recommendedName>
        <fullName evidence="3">Addiction module protein</fullName>
    </recommendedName>
</protein>